<evidence type="ECO:0000313" key="2">
    <source>
        <dbReference type="Proteomes" id="UP000031668"/>
    </source>
</evidence>
<reference evidence="1 2" key="1">
    <citation type="journal article" date="2014" name="Genome Biol. Evol.">
        <title>The genome of the myxosporean Thelohanellus kitauei shows adaptations to nutrient acquisition within its fish host.</title>
        <authorList>
            <person name="Yang Y."/>
            <person name="Xiong J."/>
            <person name="Zhou Z."/>
            <person name="Huo F."/>
            <person name="Miao W."/>
            <person name="Ran C."/>
            <person name="Liu Y."/>
            <person name="Zhang J."/>
            <person name="Feng J."/>
            <person name="Wang M."/>
            <person name="Wang M."/>
            <person name="Wang L."/>
            <person name="Yao B."/>
        </authorList>
    </citation>
    <scope>NUCLEOTIDE SEQUENCE [LARGE SCALE GENOMIC DNA]</scope>
    <source>
        <strain evidence="1">Wuqing</strain>
    </source>
</reference>
<dbReference type="EMBL" id="JWZT01002658">
    <property type="protein sequence ID" value="KII68951.1"/>
    <property type="molecule type" value="Genomic_DNA"/>
</dbReference>
<dbReference type="Proteomes" id="UP000031668">
    <property type="component" value="Unassembled WGS sequence"/>
</dbReference>
<keyword evidence="2" id="KW-1185">Reference proteome</keyword>
<dbReference type="AlphaFoldDB" id="A0A0C2MNY2"/>
<gene>
    <name evidence="1" type="ORF">RF11_01512</name>
</gene>
<accession>A0A0C2MNY2</accession>
<name>A0A0C2MNY2_THEKT</name>
<protein>
    <submittedName>
        <fullName evidence="1">Uncharacterized protein</fullName>
    </submittedName>
</protein>
<organism evidence="1 2">
    <name type="scientific">Thelohanellus kitauei</name>
    <name type="common">Myxosporean</name>
    <dbReference type="NCBI Taxonomy" id="669202"/>
    <lineage>
        <taxon>Eukaryota</taxon>
        <taxon>Metazoa</taxon>
        <taxon>Cnidaria</taxon>
        <taxon>Myxozoa</taxon>
        <taxon>Myxosporea</taxon>
        <taxon>Bivalvulida</taxon>
        <taxon>Platysporina</taxon>
        <taxon>Myxobolidae</taxon>
        <taxon>Thelohanellus</taxon>
    </lineage>
</organism>
<proteinExistence type="predicted"/>
<sequence length="121" mass="13867">MYRLGNITLAHAFSVRKVKSPDGQNQKQFLSQAQSIFLYNRDSIPNQPLTQGNLDGAESTEGLVNSAESTEKQKLDAWRKRKPLLTDLVLRDDKVIIIFHLHLYNFHPFNAFLSFSYKVDA</sequence>
<comment type="caution">
    <text evidence="1">The sequence shown here is derived from an EMBL/GenBank/DDBJ whole genome shotgun (WGS) entry which is preliminary data.</text>
</comment>
<evidence type="ECO:0000313" key="1">
    <source>
        <dbReference type="EMBL" id="KII68951.1"/>
    </source>
</evidence>